<reference evidence="2" key="1">
    <citation type="submission" date="2019-04" db="EMBL/GenBank/DDBJ databases">
        <title>Friends and foes A comparative genomics studyof 23 Aspergillus species from section Flavi.</title>
        <authorList>
            <consortium name="DOE Joint Genome Institute"/>
            <person name="Kjaerbolling I."/>
            <person name="Vesth T."/>
            <person name="Frisvad J.C."/>
            <person name="Nybo J.L."/>
            <person name="Theobald S."/>
            <person name="Kildgaard S."/>
            <person name="Isbrandt T."/>
            <person name="Kuo A."/>
            <person name="Sato A."/>
            <person name="Lyhne E.K."/>
            <person name="Kogle M.E."/>
            <person name="Wiebenga A."/>
            <person name="Kun R.S."/>
            <person name="Lubbers R.J."/>
            <person name="Makela M.R."/>
            <person name="Barry K."/>
            <person name="Chovatia M."/>
            <person name="Clum A."/>
            <person name="Daum C."/>
            <person name="Haridas S."/>
            <person name="He G."/>
            <person name="LaButti K."/>
            <person name="Lipzen A."/>
            <person name="Mondo S."/>
            <person name="Riley R."/>
            <person name="Salamov A."/>
            <person name="Simmons B.A."/>
            <person name="Magnuson J.K."/>
            <person name="Henrissat B."/>
            <person name="Mortensen U.H."/>
            <person name="Larsen T.O."/>
            <person name="Devries R.P."/>
            <person name="Grigoriev I.V."/>
            <person name="Machida M."/>
            <person name="Baker S.E."/>
            <person name="Andersen M.R."/>
        </authorList>
    </citation>
    <scope>NUCLEOTIDE SEQUENCE [LARGE SCALE GENOMIC DNA]</scope>
    <source>
        <strain evidence="2">CBS 130015</strain>
    </source>
</reference>
<evidence type="ECO:0000313" key="1">
    <source>
        <dbReference type="EMBL" id="KAE8310283.1"/>
    </source>
</evidence>
<dbReference type="AlphaFoldDB" id="A0A5N6VP90"/>
<dbReference type="Proteomes" id="UP000325433">
    <property type="component" value="Unassembled WGS sequence"/>
</dbReference>
<proteinExistence type="predicted"/>
<protein>
    <submittedName>
        <fullName evidence="1">Uncharacterized protein</fullName>
    </submittedName>
</protein>
<accession>A0A5N6VP90</accession>
<gene>
    <name evidence="1" type="ORF">BDV41DRAFT_545592</name>
</gene>
<name>A0A5N6VP90_9EURO</name>
<keyword evidence="2" id="KW-1185">Reference proteome</keyword>
<evidence type="ECO:0000313" key="2">
    <source>
        <dbReference type="Proteomes" id="UP000325433"/>
    </source>
</evidence>
<sequence>MTPIKRFIPGVSQLIYQLFAENIANLTKRCLEVFGDCISSEDKGDWKVECSTKCTEGLCTIDTGRGAKVTKPTAKCDIRKSDIMRGLKNS</sequence>
<dbReference type="EMBL" id="ML738355">
    <property type="protein sequence ID" value="KAE8310283.1"/>
    <property type="molecule type" value="Genomic_DNA"/>
</dbReference>
<organism evidence="1 2">
    <name type="scientific">Aspergillus transmontanensis</name>
    <dbReference type="NCBI Taxonomy" id="1034304"/>
    <lineage>
        <taxon>Eukaryota</taxon>
        <taxon>Fungi</taxon>
        <taxon>Dikarya</taxon>
        <taxon>Ascomycota</taxon>
        <taxon>Pezizomycotina</taxon>
        <taxon>Eurotiomycetes</taxon>
        <taxon>Eurotiomycetidae</taxon>
        <taxon>Eurotiales</taxon>
        <taxon>Aspergillaceae</taxon>
        <taxon>Aspergillus</taxon>
        <taxon>Aspergillus subgen. Circumdati</taxon>
    </lineage>
</organism>